<evidence type="ECO:0000313" key="1">
    <source>
        <dbReference type="EMBL" id="TYL98151.1"/>
    </source>
</evidence>
<name>A0A5D3KPF7_9BRAD</name>
<dbReference type="Proteomes" id="UP000324758">
    <property type="component" value="Unassembled WGS sequence"/>
</dbReference>
<accession>A0A5D3KPF7</accession>
<sequence length="112" mass="12259">MFSAFSSIDYQSIRAGTPAETAVKRLNGIGEVLSGLDISAIHSQDDMAHALWTLDTADKCIRMILTEFRTERTKDVVREATSLIDLIEAARDEISGYRDGGRILSRALALSA</sequence>
<reference evidence="1 2" key="1">
    <citation type="submission" date="2019-08" db="EMBL/GenBank/DDBJ databases">
        <title>Bradyrhizobium hipponensis sp. nov., a rhizobium isolated from a Lupinus angustifolius root nodule in Tunisia.</title>
        <authorList>
            <person name="Off K."/>
            <person name="Rejili M."/>
            <person name="Mars M."/>
            <person name="Brachmann A."/>
            <person name="Marin M."/>
        </authorList>
    </citation>
    <scope>NUCLEOTIDE SEQUENCE [LARGE SCALE GENOMIC DNA]</scope>
    <source>
        <strain evidence="1 2">CTAW71</strain>
    </source>
</reference>
<dbReference type="OrthoDB" id="8236447at2"/>
<evidence type="ECO:0000313" key="2">
    <source>
        <dbReference type="Proteomes" id="UP000324758"/>
    </source>
</evidence>
<dbReference type="AlphaFoldDB" id="A0A5D3KPF7"/>
<dbReference type="RefSeq" id="WP_148771404.1">
    <property type="nucleotide sequence ID" value="NZ_VSSS01000013.1"/>
</dbReference>
<dbReference type="EMBL" id="VSSS01000013">
    <property type="protein sequence ID" value="TYL98151.1"/>
    <property type="molecule type" value="Genomic_DNA"/>
</dbReference>
<keyword evidence="2" id="KW-1185">Reference proteome</keyword>
<protein>
    <submittedName>
        <fullName evidence="1">Uncharacterized protein</fullName>
    </submittedName>
</protein>
<comment type="caution">
    <text evidence="1">The sequence shown here is derived from an EMBL/GenBank/DDBJ whole genome shotgun (WGS) entry which is preliminary data.</text>
</comment>
<organism evidence="1 2">
    <name type="scientific">Bradyrhizobium rifense</name>
    <dbReference type="NCBI Taxonomy" id="515499"/>
    <lineage>
        <taxon>Bacteria</taxon>
        <taxon>Pseudomonadati</taxon>
        <taxon>Pseudomonadota</taxon>
        <taxon>Alphaproteobacteria</taxon>
        <taxon>Hyphomicrobiales</taxon>
        <taxon>Nitrobacteraceae</taxon>
        <taxon>Bradyrhizobium</taxon>
    </lineage>
</organism>
<proteinExistence type="predicted"/>
<gene>
    <name evidence="1" type="ORF">FXB40_06655</name>
</gene>